<dbReference type="PANTHER" id="PTHR34220:SF11">
    <property type="entry name" value="SENSOR PROTEIN KINASE HPTS"/>
    <property type="match status" value="1"/>
</dbReference>
<dbReference type="CDD" id="cd06225">
    <property type="entry name" value="HAMP"/>
    <property type="match status" value="1"/>
</dbReference>
<comment type="catalytic activity">
    <reaction evidence="1">
        <text>ATP + protein L-histidine = ADP + protein N-phospho-L-histidine.</text>
        <dbReference type="EC" id="2.7.13.3"/>
    </reaction>
</comment>
<dbReference type="EMBL" id="CP016809">
    <property type="protein sequence ID" value="ANY72741.1"/>
    <property type="molecule type" value="Genomic_DNA"/>
</dbReference>
<dbReference type="AlphaFoldDB" id="A0A1B2DYH1"/>
<dbReference type="InterPro" id="IPR003594">
    <property type="entry name" value="HATPase_dom"/>
</dbReference>
<evidence type="ECO:0000256" key="12">
    <source>
        <dbReference type="ARBA" id="ARBA00023012"/>
    </source>
</evidence>
<dbReference type="KEGG" id="pib:BBD41_09150"/>
<evidence type="ECO:0000256" key="2">
    <source>
        <dbReference type="ARBA" id="ARBA00004651"/>
    </source>
</evidence>
<dbReference type="InterPro" id="IPR033479">
    <property type="entry name" value="dCache_1"/>
</dbReference>
<protein>
    <recommendedName>
        <fullName evidence="3">histidine kinase</fullName>
        <ecNumber evidence="3">2.7.13.3</ecNumber>
    </recommendedName>
</protein>
<dbReference type="PRINTS" id="PR00344">
    <property type="entry name" value="BCTRLSENSOR"/>
</dbReference>
<keyword evidence="12" id="KW-0902">Two-component regulatory system</keyword>
<evidence type="ECO:0000313" key="16">
    <source>
        <dbReference type="EMBL" id="ANY72741.1"/>
    </source>
</evidence>
<proteinExistence type="predicted"/>
<dbReference type="Gene3D" id="6.10.340.10">
    <property type="match status" value="1"/>
</dbReference>
<evidence type="ECO:0000256" key="5">
    <source>
        <dbReference type="ARBA" id="ARBA00022553"/>
    </source>
</evidence>
<evidence type="ECO:0000256" key="4">
    <source>
        <dbReference type="ARBA" id="ARBA00022475"/>
    </source>
</evidence>
<keyword evidence="4" id="KW-1003">Cell membrane</keyword>
<dbReference type="Gene3D" id="3.30.450.20">
    <property type="entry name" value="PAS domain"/>
    <property type="match status" value="2"/>
</dbReference>
<organism evidence="16">
    <name type="scientific">Paenibacillus ihbetae</name>
    <dbReference type="NCBI Taxonomy" id="1870820"/>
    <lineage>
        <taxon>Bacteria</taxon>
        <taxon>Bacillati</taxon>
        <taxon>Bacillota</taxon>
        <taxon>Bacilli</taxon>
        <taxon>Bacillales</taxon>
        <taxon>Paenibacillaceae</taxon>
        <taxon>Paenibacillus</taxon>
    </lineage>
</organism>
<feature type="transmembrane region" description="Helical" evidence="14">
    <location>
        <begin position="329"/>
        <end position="353"/>
    </location>
</feature>
<evidence type="ECO:0000256" key="11">
    <source>
        <dbReference type="ARBA" id="ARBA00022989"/>
    </source>
</evidence>
<dbReference type="Pfam" id="PF02518">
    <property type="entry name" value="HATPase_c"/>
    <property type="match status" value="1"/>
</dbReference>
<keyword evidence="11 14" id="KW-1133">Transmembrane helix</keyword>
<dbReference type="InterPro" id="IPR036890">
    <property type="entry name" value="HATPase_C_sf"/>
</dbReference>
<evidence type="ECO:0000256" key="8">
    <source>
        <dbReference type="ARBA" id="ARBA00022741"/>
    </source>
</evidence>
<evidence type="ECO:0000256" key="6">
    <source>
        <dbReference type="ARBA" id="ARBA00022679"/>
    </source>
</evidence>
<dbReference type="GO" id="GO:0005524">
    <property type="term" value="F:ATP binding"/>
    <property type="evidence" value="ECO:0007669"/>
    <property type="project" value="UniProtKB-KW"/>
</dbReference>
<keyword evidence="7 14" id="KW-0812">Transmembrane</keyword>
<dbReference type="PANTHER" id="PTHR34220">
    <property type="entry name" value="SENSOR HISTIDINE KINASE YPDA"/>
    <property type="match status" value="1"/>
</dbReference>
<feature type="transmembrane region" description="Helical" evidence="14">
    <location>
        <begin position="30"/>
        <end position="50"/>
    </location>
</feature>
<keyword evidence="10" id="KW-0067">ATP-binding</keyword>
<comment type="subcellular location">
    <subcellularLocation>
        <location evidence="2">Cell membrane</location>
        <topology evidence="2">Multi-pass membrane protein</topology>
    </subcellularLocation>
</comment>
<dbReference type="GO" id="GO:0000155">
    <property type="term" value="F:phosphorelay sensor kinase activity"/>
    <property type="evidence" value="ECO:0007669"/>
    <property type="project" value="InterPro"/>
</dbReference>
<evidence type="ECO:0000256" key="1">
    <source>
        <dbReference type="ARBA" id="ARBA00000085"/>
    </source>
</evidence>
<dbReference type="SUPFAM" id="SSF55874">
    <property type="entry name" value="ATPase domain of HSP90 chaperone/DNA topoisomerase II/histidine kinase"/>
    <property type="match status" value="1"/>
</dbReference>
<name>A0A1B2DYH1_9BACL</name>
<evidence type="ECO:0000256" key="9">
    <source>
        <dbReference type="ARBA" id="ARBA00022777"/>
    </source>
</evidence>
<dbReference type="SMART" id="SM00304">
    <property type="entry name" value="HAMP"/>
    <property type="match status" value="1"/>
</dbReference>
<gene>
    <name evidence="16" type="ORF">BBD41_09150</name>
</gene>
<dbReference type="PROSITE" id="PS50885">
    <property type="entry name" value="HAMP"/>
    <property type="match status" value="1"/>
</dbReference>
<evidence type="ECO:0000256" key="3">
    <source>
        <dbReference type="ARBA" id="ARBA00012438"/>
    </source>
</evidence>
<evidence type="ECO:0000256" key="7">
    <source>
        <dbReference type="ARBA" id="ARBA00022692"/>
    </source>
</evidence>
<dbReference type="EC" id="2.7.13.3" evidence="3"/>
<evidence type="ECO:0000256" key="13">
    <source>
        <dbReference type="ARBA" id="ARBA00023136"/>
    </source>
</evidence>
<keyword evidence="9 16" id="KW-0418">Kinase</keyword>
<keyword evidence="6" id="KW-0808">Transferase</keyword>
<dbReference type="SUPFAM" id="SSF158472">
    <property type="entry name" value="HAMP domain-like"/>
    <property type="match status" value="1"/>
</dbReference>
<dbReference type="Pfam" id="PF02743">
    <property type="entry name" value="dCache_1"/>
    <property type="match status" value="1"/>
</dbReference>
<evidence type="ECO:0000259" key="15">
    <source>
        <dbReference type="PROSITE" id="PS50885"/>
    </source>
</evidence>
<dbReference type="GO" id="GO:0005886">
    <property type="term" value="C:plasma membrane"/>
    <property type="evidence" value="ECO:0007669"/>
    <property type="project" value="UniProtKB-SubCell"/>
</dbReference>
<dbReference type="Pfam" id="PF06580">
    <property type="entry name" value="His_kinase"/>
    <property type="match status" value="1"/>
</dbReference>
<evidence type="ECO:0000256" key="14">
    <source>
        <dbReference type="SAM" id="Phobius"/>
    </source>
</evidence>
<feature type="domain" description="HAMP" evidence="15">
    <location>
        <begin position="350"/>
        <end position="402"/>
    </location>
</feature>
<dbReference type="SMART" id="SM00387">
    <property type="entry name" value="HATPase_c"/>
    <property type="match status" value="1"/>
</dbReference>
<accession>A0A1B2DYH1</accession>
<dbReference type="CDD" id="cd12912">
    <property type="entry name" value="PDC2_MCP_like"/>
    <property type="match status" value="1"/>
</dbReference>
<dbReference type="InterPro" id="IPR010559">
    <property type="entry name" value="Sig_transdc_His_kin_internal"/>
</dbReference>
<keyword evidence="8" id="KW-0547">Nucleotide-binding</keyword>
<dbReference type="Pfam" id="PF00672">
    <property type="entry name" value="HAMP"/>
    <property type="match status" value="1"/>
</dbReference>
<dbReference type="InterPro" id="IPR050640">
    <property type="entry name" value="Bact_2-comp_sensor_kinase"/>
</dbReference>
<dbReference type="InterPro" id="IPR004358">
    <property type="entry name" value="Sig_transdc_His_kin-like_C"/>
</dbReference>
<dbReference type="InterPro" id="IPR003660">
    <property type="entry name" value="HAMP_dom"/>
</dbReference>
<dbReference type="Gene3D" id="3.30.565.10">
    <property type="entry name" value="Histidine kinase-like ATPase, C-terminal domain"/>
    <property type="match status" value="1"/>
</dbReference>
<sequence length="630" mass="71394">MQGRLTDVTGFRRIAQLWRERPAGRLDRKLSVVFLFLIMLPMGLITYFAAERYTASIEKNTVAYVSQLSSKMMGKLDDYVNDMMKISIIPSYLNEIQSGLDMSNRYYEEGGPSMAEDRPNESEVKLQITRKVERSIYFMNNIKEGTSNVYLFDLYGNPYFVVKSGGSRSNLQQYYEGWRKLATAANGRPVLVSTQEIAVPAGSKQYMFTVVRDIIDKSYHSIGTIAVDANIGVIENIVTDLEDTTRGKTFILDDNGTVIYDSEKKYLARSMNEHAALAQVTGREGSFRMTIEGESQLVVYNKSEKTGWLILITVPEQPLMKEAFDTRRITIAAAVGVTGFALMISLVLIYALMRPLRSIVQHMKQVQTGNLDVVFPVRRRDEAGLIGISFNRMMARIKQLIDDIYAMEARKKEAQLESLQHQINPHFIYNTLETIRMTAVLHDDAEVGEMVQLLGQQLRYSIHAGSEIVEARQEWAHIKAYIELLNYRYGDRFVLSLPEEEAVHSIRVMKLLFQPIIENAVNHGFDETKAVLHLTITHEREGNHHIFTVADDGLGMPPAALSRLRRALEEEQPQAAEGRGIGLRNVHERLQLRYGRAYGLAVQSEEELGTTVRITIPSDDTEQYLKTGVG</sequence>
<keyword evidence="5" id="KW-0597">Phosphoprotein</keyword>
<keyword evidence="13 14" id="KW-0472">Membrane</keyword>
<evidence type="ECO:0000256" key="10">
    <source>
        <dbReference type="ARBA" id="ARBA00022840"/>
    </source>
</evidence>
<reference evidence="16" key="1">
    <citation type="submission" date="2016-08" db="EMBL/GenBank/DDBJ databases">
        <title>Complete Genome Seqeunce of Paenibacillus sp. nov. IHBB 9852 from high altitute lake of Indian trans-Himalayas.</title>
        <authorList>
            <person name="Kiran S."/>
            <person name="Swarnkar M.K."/>
            <person name="Rana A."/>
            <person name="Tewari R."/>
            <person name="Gulati A."/>
        </authorList>
    </citation>
    <scope>NUCLEOTIDE SEQUENCE [LARGE SCALE GENOMIC DNA]</scope>
    <source>
        <strain evidence="16">IHBB 9852</strain>
    </source>
</reference>